<evidence type="ECO:0000256" key="2">
    <source>
        <dbReference type="ARBA" id="ARBA00023125"/>
    </source>
</evidence>
<keyword evidence="3" id="KW-0804">Transcription</keyword>
<gene>
    <name evidence="5" type="ORF">ACFSW8_09640</name>
</gene>
<dbReference type="Pfam" id="PF12833">
    <property type="entry name" value="HTH_18"/>
    <property type="match status" value="1"/>
</dbReference>
<dbReference type="EMBL" id="JBHUJB010000038">
    <property type="protein sequence ID" value="MFD2159158.1"/>
    <property type="molecule type" value="Genomic_DNA"/>
</dbReference>
<keyword evidence="6" id="KW-1185">Reference proteome</keyword>
<keyword evidence="2" id="KW-0238">DNA-binding</keyword>
<feature type="domain" description="HTH araC/xylS-type" evidence="4">
    <location>
        <begin position="217"/>
        <end position="302"/>
    </location>
</feature>
<organism evidence="5 6">
    <name type="scientific">Rubritalea tangerina</name>
    <dbReference type="NCBI Taxonomy" id="430798"/>
    <lineage>
        <taxon>Bacteria</taxon>
        <taxon>Pseudomonadati</taxon>
        <taxon>Verrucomicrobiota</taxon>
        <taxon>Verrucomicrobiia</taxon>
        <taxon>Verrucomicrobiales</taxon>
        <taxon>Rubritaleaceae</taxon>
        <taxon>Rubritalea</taxon>
    </lineage>
</organism>
<dbReference type="PANTHER" id="PTHR46796:SF12">
    <property type="entry name" value="HTH-TYPE DNA-BINDING TRANSCRIPTIONAL ACTIVATOR EUTR"/>
    <property type="match status" value="1"/>
</dbReference>
<name>A0ABW4ZB97_9BACT</name>
<reference evidence="6" key="1">
    <citation type="journal article" date="2019" name="Int. J. Syst. Evol. Microbiol.">
        <title>The Global Catalogue of Microorganisms (GCM) 10K type strain sequencing project: providing services to taxonomists for standard genome sequencing and annotation.</title>
        <authorList>
            <consortium name="The Broad Institute Genomics Platform"/>
            <consortium name="The Broad Institute Genome Sequencing Center for Infectious Disease"/>
            <person name="Wu L."/>
            <person name="Ma J."/>
        </authorList>
    </citation>
    <scope>NUCLEOTIDE SEQUENCE [LARGE SCALE GENOMIC DNA]</scope>
    <source>
        <strain evidence="6">CCUG 57942</strain>
    </source>
</reference>
<proteinExistence type="predicted"/>
<evidence type="ECO:0000256" key="3">
    <source>
        <dbReference type="ARBA" id="ARBA00023163"/>
    </source>
</evidence>
<dbReference type="PROSITE" id="PS01124">
    <property type="entry name" value="HTH_ARAC_FAMILY_2"/>
    <property type="match status" value="1"/>
</dbReference>
<dbReference type="InterPro" id="IPR050204">
    <property type="entry name" value="AraC_XylS_family_regulators"/>
</dbReference>
<comment type="caution">
    <text evidence="5">The sequence shown here is derived from an EMBL/GenBank/DDBJ whole genome shotgun (WGS) entry which is preliminary data.</text>
</comment>
<dbReference type="RefSeq" id="WP_377091517.1">
    <property type="nucleotide sequence ID" value="NZ_JBHSJL010000014.1"/>
</dbReference>
<evidence type="ECO:0000313" key="5">
    <source>
        <dbReference type="EMBL" id="MFD2159158.1"/>
    </source>
</evidence>
<protein>
    <submittedName>
        <fullName evidence="5">Helix-turn-helix domain-containing protein</fullName>
    </submittedName>
</protein>
<evidence type="ECO:0000256" key="1">
    <source>
        <dbReference type="ARBA" id="ARBA00023015"/>
    </source>
</evidence>
<dbReference type="PANTHER" id="PTHR46796">
    <property type="entry name" value="HTH-TYPE TRANSCRIPTIONAL ACTIVATOR RHAS-RELATED"/>
    <property type="match status" value="1"/>
</dbReference>
<dbReference type="SMART" id="SM00342">
    <property type="entry name" value="HTH_ARAC"/>
    <property type="match status" value="1"/>
</dbReference>
<accession>A0ABW4ZB97</accession>
<evidence type="ECO:0000313" key="6">
    <source>
        <dbReference type="Proteomes" id="UP001597389"/>
    </source>
</evidence>
<dbReference type="InterPro" id="IPR018060">
    <property type="entry name" value="HTH_AraC"/>
</dbReference>
<dbReference type="Gene3D" id="1.10.10.60">
    <property type="entry name" value="Homeodomain-like"/>
    <property type="match status" value="1"/>
</dbReference>
<sequence>MVYQKYIYSDIEALGSDFSESYQTEVYQLDSGDVGEREVAALPSMTLHYVRHDATLRFVERPVMRGVGLWVVDESPRCVQWRGEALGDRDLVVQQGGHEYDYILPAGSQGAMIELDYNLSRELGFGDLYVGPIRCSRRMLDQLSMCVRGVIRACRHRGGEVEAEQLFLWQAEIVRMIRKVIGDWELGGEIAARVNGGYAVISLASEWMRAQGAGGCLDKLAQELEISPRTLNRLFHRWAGMGPGQYLSIMRMHALRRALIGADVQRGAVKEYAYALGYQHLGNMAQRYKELFGESPSETVRR</sequence>
<keyword evidence="1" id="KW-0805">Transcription regulation</keyword>
<evidence type="ECO:0000259" key="4">
    <source>
        <dbReference type="PROSITE" id="PS01124"/>
    </source>
</evidence>
<dbReference type="Proteomes" id="UP001597389">
    <property type="component" value="Unassembled WGS sequence"/>
</dbReference>